<evidence type="ECO:0000313" key="1">
    <source>
        <dbReference type="EMBL" id="MFC3229476.1"/>
    </source>
</evidence>
<reference evidence="2" key="1">
    <citation type="journal article" date="2019" name="Int. J. Syst. Evol. Microbiol.">
        <title>The Global Catalogue of Microorganisms (GCM) 10K type strain sequencing project: providing services to taxonomists for standard genome sequencing and annotation.</title>
        <authorList>
            <consortium name="The Broad Institute Genomics Platform"/>
            <consortium name="The Broad Institute Genome Sequencing Center for Infectious Disease"/>
            <person name="Wu L."/>
            <person name="Ma J."/>
        </authorList>
    </citation>
    <scope>NUCLEOTIDE SEQUENCE [LARGE SCALE GENOMIC DNA]</scope>
    <source>
        <strain evidence="2">KCTC 42964</strain>
    </source>
</reference>
<gene>
    <name evidence="1" type="ORF">ACFOGJ_19670</name>
</gene>
<dbReference type="Proteomes" id="UP001595528">
    <property type="component" value="Unassembled WGS sequence"/>
</dbReference>
<accession>A0ABV7L520</accession>
<keyword evidence="2" id="KW-1185">Reference proteome</keyword>
<comment type="caution">
    <text evidence="1">The sequence shown here is derived from an EMBL/GenBank/DDBJ whole genome shotgun (WGS) entry which is preliminary data.</text>
</comment>
<dbReference type="InterPro" id="IPR023346">
    <property type="entry name" value="Lysozyme-like_dom_sf"/>
</dbReference>
<evidence type="ECO:0000313" key="2">
    <source>
        <dbReference type="Proteomes" id="UP001595528"/>
    </source>
</evidence>
<sequence length="168" mass="18973">MRWAQHEGIDPDMLRALIYAENAHGASYGWPADGVQEAMDSDFAERIHEGDWRLDLLPDWLGDVPLVSDGLDFVDDSLEWVRDKLGDPSLLPMNIKPRTWNSLGLDFRNGLDPDANIRAGAMLVRRILERIPDPDPAKVGSIYNFAGKETVSPFGEAVDRAYREKPWQ</sequence>
<protein>
    <submittedName>
        <fullName evidence="1">Uncharacterized protein</fullName>
    </submittedName>
</protein>
<proteinExistence type="predicted"/>
<name>A0ABV7L520_9PROT</name>
<organism evidence="1 2">
    <name type="scientific">Marinibaculum pumilum</name>
    <dbReference type="NCBI Taxonomy" id="1766165"/>
    <lineage>
        <taxon>Bacteria</taxon>
        <taxon>Pseudomonadati</taxon>
        <taxon>Pseudomonadota</taxon>
        <taxon>Alphaproteobacteria</taxon>
        <taxon>Rhodospirillales</taxon>
        <taxon>Rhodospirillaceae</taxon>
        <taxon>Marinibaculum</taxon>
    </lineage>
</organism>
<dbReference type="SUPFAM" id="SSF53955">
    <property type="entry name" value="Lysozyme-like"/>
    <property type="match status" value="1"/>
</dbReference>
<dbReference type="EMBL" id="JBHRTR010000032">
    <property type="protein sequence ID" value="MFC3229476.1"/>
    <property type="molecule type" value="Genomic_DNA"/>
</dbReference>
<dbReference type="RefSeq" id="WP_379903724.1">
    <property type="nucleotide sequence ID" value="NZ_JBHRTR010000032.1"/>
</dbReference>